<name>A0A7S4NV28_GUITH</name>
<reference evidence="3" key="1">
    <citation type="submission" date="2021-01" db="EMBL/GenBank/DDBJ databases">
        <authorList>
            <person name="Corre E."/>
            <person name="Pelletier E."/>
            <person name="Niang G."/>
            <person name="Scheremetjew M."/>
            <person name="Finn R."/>
            <person name="Kale V."/>
            <person name="Holt S."/>
            <person name="Cochrane G."/>
            <person name="Meng A."/>
            <person name="Brown T."/>
            <person name="Cohen L."/>
        </authorList>
    </citation>
    <scope>NUCLEOTIDE SEQUENCE</scope>
    <source>
        <strain evidence="3">CCMP 2712</strain>
    </source>
</reference>
<organism evidence="3">
    <name type="scientific">Guillardia theta</name>
    <name type="common">Cryptophyte</name>
    <name type="synonym">Cryptomonas phi</name>
    <dbReference type="NCBI Taxonomy" id="55529"/>
    <lineage>
        <taxon>Eukaryota</taxon>
        <taxon>Cryptophyceae</taxon>
        <taxon>Pyrenomonadales</taxon>
        <taxon>Geminigeraceae</taxon>
        <taxon>Guillardia</taxon>
    </lineage>
</organism>
<evidence type="ECO:0000256" key="2">
    <source>
        <dbReference type="SAM" id="MobiDB-lite"/>
    </source>
</evidence>
<feature type="compositionally biased region" description="Polar residues" evidence="2">
    <location>
        <begin position="1940"/>
        <end position="1952"/>
    </location>
</feature>
<feature type="region of interest" description="Disordered" evidence="2">
    <location>
        <begin position="1844"/>
        <end position="1897"/>
    </location>
</feature>
<sequence>MVTNVERLTSLLNNLKVHLKAYAELDTENAQQFSYTMKTLLSKLHVIQTADFTFPPYDTTLVGKYMPVPSFGEADDLQRGKTGGLISGVDKAQIETTFMKPAGWRKQMPLKPVVGTMQKEQEAYLMSMRETDLDHLLRAEAEAVLEGDLEVVEKRLSEQIMTHMDRAFAQADSELGTGKALMGGVKATATSGNQGLPAERLAPLYQMRLLQIRQARRRLTGVLNYFRSVERRLCLDAFGFAFPLSSKKSEPSVRSEMSDRTMHEELTKESSISLDHASHQADSFSAKRHESLKSDPNLSVKSVEEVMTYESVQSRDDSYSVDSEDIVRVRDATGTQILYDVVVEDLKIVQDRMIRIGQHYLKLFETKFKEKGVPDRVSLLEDLYQSEATYYESLKLVVDVYLESYEHCVDKDSQARMAQTIMDVMARRPLLDLDVPYMVESYSNETVAVQMEASLLREMMIAQMGEERLYRNTIAARNSTRPKDKMLGFPPELFQPVTHEHLLCEIDLVYPTPGSYGVGILDVYHSLDNLLGFNDLLNAVLNEMVFVHKLKPGSSTAAMRTAILQQGLIEWRLLLEEEDLAEEIRKKAAGTGSRPYANSFVIDDPFAVEEIIDDVAMTRRKDYESSAKKQEQAKKSDPKRPVASEETLLFEEDIHENALLQVQMDAIEAVILRKKLLDYSYETDILQLSYRMQAETYGKDVGRQPAPLDFAHPSDVSGGSRMRAPPDEVSSMGADSVTHLAIAEFDTSLAMFDFQTYDGIKEILNLGGVFALRQALRFQALELGTLVVAIEYNQTCLDRCMESVILKEDALTGSSSSISFSAGGGHKGFVPLNAPTAKKKQDAAEIAERNAKIAQEVKKFQQEEVNKISDHFLQVRELKIHRRENILDKFNHKSASIPSSGPNAKNQVRALKYELLDEYLKALLSDLEVFSVKPLISRVADMLYRQAIRLPKPRLLFSQSVDPQASTITQARPLEVADESGKDMSIFASDLSLVSLWRIPHPIEVLDELPKEPRTLSSYLHCLWALHNLFTIMSAYARALPVPLVSTRDSVVGYEKVQAFLGQVKSNIDGLPDSSRVFDVASFLNMMQELLLGKYLLSLQGLQHKLLADPELVQHVPVVKTAMHEMEYPLHPPPASFPISFPHGGELSFSSARIDKGPFLYSPIPEPYCEVGLPLTSLPESERTMLKLEWEKIEGTLLDTMQQRGIFLATAPLQAVQVQNEVVRTTLELNRMRDELSRLYLKIQEPRDPTELKEWMKVYEERVLKRLALAKVRAEKTQADHQAAVLISGDSNTSSAKAKVAEKAMMDAELLSTELSQRIFLVRILHDECCKFFLSQETAAAMRRHAAATSAIDEMALAGPQKGTGRKESVREPQTVVEAREEQGKVEMLVEFLKAVRSCAREEKETTKGGRMVLVLSKENFYQLIDVLASRLRAWNETRTQEAVRSIEMENVNLKHLLYLQERNMQYKEALREREQQSMARRIDVAVKDQCYSLLFKIDTLERKLEESNKNLAEMEKSVRDRLKIEFEDLVKDLGTQLTMVRSQFKEYRESLQQDMKSNLHDIKKEAMIKFAKTGSAPIELKRMTLKMAHTEDTIEDLTIENSELKRALLKVRTMNSVKDLSIRMSYDKRLQVMQTEKLEASRELYQDKAETQKQMEVMQTRLQETNLALAAAEAERDKLRKELDLANRNKQSLLTWKVAKSQQLADLEAKVKKYEKWSGHDVDKLLLDIERKEAELKTLHAHDPTDIARHRAMLDANSKKEVEKLRKQLQQEQRLKLEAFQKLDELRNDFRWEEYFESVDDKQSVLSYWKRRFIECSASLQKSVEENERLMEAMTAAGLDLPEDVKQSRAQSSAHTGSALPPPPPTLGSSSSFRPQSAPVARPVSGRIKSRRPLSGAVLPGSDVISSVLHETQAIDEKAILNPVISSKKLSLPSAGSRPGTSQGNKTSASPSGLLPRAAGGGGFYVRRPTGTRGS</sequence>
<keyword evidence="1" id="KW-0175">Coiled coil</keyword>
<proteinExistence type="predicted"/>
<feature type="coiled-coil region" evidence="1">
    <location>
        <begin position="1723"/>
        <end position="1790"/>
    </location>
</feature>
<dbReference type="PANTHER" id="PTHR33331:SF13">
    <property type="entry name" value="COILED-COIL DOMAIN CONTAINING 162"/>
    <property type="match status" value="1"/>
</dbReference>
<feature type="region of interest" description="Disordered" evidence="2">
    <location>
        <begin position="1927"/>
        <end position="1976"/>
    </location>
</feature>
<evidence type="ECO:0000313" key="3">
    <source>
        <dbReference type="EMBL" id="CAE2311771.1"/>
    </source>
</evidence>
<protein>
    <submittedName>
        <fullName evidence="3">Uncharacterized protein</fullName>
    </submittedName>
</protein>
<feature type="compositionally biased region" description="Basic and acidic residues" evidence="2">
    <location>
        <begin position="247"/>
        <end position="268"/>
    </location>
</feature>
<dbReference type="PANTHER" id="PTHR33331">
    <property type="entry name" value="COILED-COIL DOMAIN-CONTAINING PROTEIN 162"/>
    <property type="match status" value="1"/>
</dbReference>
<gene>
    <name evidence="3" type="ORF">GTHE00462_LOCUS21818</name>
</gene>
<accession>A0A7S4NV28</accession>
<dbReference type="EMBL" id="HBKN01028194">
    <property type="protein sequence ID" value="CAE2311771.1"/>
    <property type="molecule type" value="Transcribed_RNA"/>
</dbReference>
<feature type="region of interest" description="Disordered" evidence="2">
    <location>
        <begin position="623"/>
        <end position="643"/>
    </location>
</feature>
<feature type="coiled-coil region" evidence="1">
    <location>
        <begin position="1581"/>
        <end position="1608"/>
    </location>
</feature>
<dbReference type="InterPro" id="IPR040401">
    <property type="entry name" value="CCDC162"/>
</dbReference>
<feature type="coiled-coil region" evidence="1">
    <location>
        <begin position="1649"/>
        <end position="1690"/>
    </location>
</feature>
<feature type="region of interest" description="Disordered" evidence="2">
    <location>
        <begin position="709"/>
        <end position="730"/>
    </location>
</feature>
<evidence type="ECO:0000256" key="1">
    <source>
        <dbReference type="SAM" id="Coils"/>
    </source>
</evidence>
<feature type="region of interest" description="Disordered" evidence="2">
    <location>
        <begin position="247"/>
        <end position="275"/>
    </location>
</feature>
<feature type="coiled-coil region" evidence="1">
    <location>
        <begin position="837"/>
        <end position="864"/>
    </location>
</feature>